<dbReference type="InterPro" id="IPR000290">
    <property type="entry name" value="Colicin_pyocin"/>
</dbReference>
<protein>
    <submittedName>
        <fullName evidence="3">Bacteriocin immunity protein</fullName>
    </submittedName>
</protein>
<evidence type="ECO:0000313" key="4">
    <source>
        <dbReference type="Proteomes" id="UP001224838"/>
    </source>
</evidence>
<keyword evidence="2" id="KW-0079">Bacteriocin immunity</keyword>
<dbReference type="Proteomes" id="UP001224838">
    <property type="component" value="Chromosome"/>
</dbReference>
<evidence type="ECO:0000256" key="1">
    <source>
        <dbReference type="ARBA" id="ARBA00009346"/>
    </source>
</evidence>
<proteinExistence type="inferred from homology"/>
<gene>
    <name evidence="3" type="ORF">PSH92_27495</name>
</gene>
<dbReference type="CDD" id="cd16363">
    <property type="entry name" value="Col_Im_like"/>
    <property type="match status" value="1"/>
</dbReference>
<accession>A0ABY9FD99</accession>
<dbReference type="InterPro" id="IPR035900">
    <property type="entry name" value="Colicin_E_sf"/>
</dbReference>
<name>A0ABY9FD99_9PSED</name>
<sequence>MIKKPYEQYTRKEFLHLIERLFNKEYSSETELDALVHQIVDTSEHPDGTDIIFYPSKGVEDTPLGILNSIEFWREQNGKPGFKPE</sequence>
<organism evidence="3 4">
    <name type="scientific">Pseudomonas beijingensis</name>
    <dbReference type="NCBI Taxonomy" id="2954101"/>
    <lineage>
        <taxon>Bacteria</taxon>
        <taxon>Pseudomonadati</taxon>
        <taxon>Pseudomonadota</taxon>
        <taxon>Gammaproteobacteria</taxon>
        <taxon>Pseudomonadales</taxon>
        <taxon>Pseudomonadaceae</taxon>
        <taxon>Pseudomonas</taxon>
    </lineage>
</organism>
<evidence type="ECO:0000313" key="3">
    <source>
        <dbReference type="EMBL" id="WLH01040.1"/>
    </source>
</evidence>
<dbReference type="SUPFAM" id="SSF47345">
    <property type="entry name" value="Colicin E immunity proteins"/>
    <property type="match status" value="1"/>
</dbReference>
<reference evidence="3 4" key="1">
    <citation type="submission" date="2023-02" db="EMBL/GenBank/DDBJ databases">
        <title>Evolution of Hrp T3SS in non-pathogenic Pseudomonas fluorescens.</title>
        <authorList>
            <person name="Liao K."/>
            <person name="Wei H."/>
            <person name="Gu Y."/>
        </authorList>
    </citation>
    <scope>NUCLEOTIDE SEQUENCE [LARGE SCALE GENOMIC DNA]</scope>
    <source>
        <strain evidence="3 4">FP2034</strain>
    </source>
</reference>
<dbReference type="Gene3D" id="1.10.1200.20">
    <property type="entry name" value="Colicin E immunity protein"/>
    <property type="match status" value="1"/>
</dbReference>
<comment type="similarity">
    <text evidence="1">Belongs to the colicins ColE2/ColE8/ColE9 and pyocins S1/S2 family.</text>
</comment>
<dbReference type="Pfam" id="PF01320">
    <property type="entry name" value="Colicin_Pyocin"/>
    <property type="match status" value="1"/>
</dbReference>
<keyword evidence="4" id="KW-1185">Reference proteome</keyword>
<dbReference type="RefSeq" id="WP_305468792.1">
    <property type="nucleotide sequence ID" value="NZ_CP117425.1"/>
</dbReference>
<dbReference type="PRINTS" id="PR01299">
    <property type="entry name" value="PYOCIN"/>
</dbReference>
<dbReference type="EMBL" id="CP117451">
    <property type="protein sequence ID" value="WLH01040.1"/>
    <property type="molecule type" value="Genomic_DNA"/>
</dbReference>
<evidence type="ECO:0000256" key="2">
    <source>
        <dbReference type="ARBA" id="ARBA00023025"/>
    </source>
</evidence>